<dbReference type="Gene3D" id="3.40.710.10">
    <property type="entry name" value="DD-peptidase/beta-lactamase superfamily"/>
    <property type="match status" value="1"/>
</dbReference>
<feature type="domain" description="PASTA" evidence="5">
    <location>
        <begin position="629"/>
        <end position="688"/>
    </location>
</feature>
<feature type="transmembrane region" description="Helical" evidence="4">
    <location>
        <begin position="12"/>
        <end position="31"/>
    </location>
</feature>
<dbReference type="SUPFAM" id="SSF56601">
    <property type="entry name" value="beta-lactamase/transpeptidase-like"/>
    <property type="match status" value="1"/>
</dbReference>
<evidence type="ECO:0000313" key="7">
    <source>
        <dbReference type="Proteomes" id="UP000002062"/>
    </source>
</evidence>
<dbReference type="AlphaFoldDB" id="E8UR20"/>
<dbReference type="NCBIfam" id="TIGR02214">
    <property type="entry name" value="spoVD_pbp"/>
    <property type="match status" value="1"/>
</dbReference>
<dbReference type="EC" id="2.4.1.129" evidence="6"/>
<dbReference type="InterPro" id="IPR050515">
    <property type="entry name" value="Beta-lactam/transpept"/>
</dbReference>
<dbReference type="InterPro" id="IPR001460">
    <property type="entry name" value="PCN-bd_Tpept"/>
</dbReference>
<dbReference type="PROSITE" id="PS51178">
    <property type="entry name" value="PASTA"/>
    <property type="match status" value="2"/>
</dbReference>
<dbReference type="Gene3D" id="3.30.10.20">
    <property type="match status" value="2"/>
</dbReference>
<dbReference type="EMBL" id="CP002466">
    <property type="protein sequence ID" value="ADV79417.1"/>
    <property type="molecule type" value="Genomic_DNA"/>
</dbReference>
<comment type="similarity">
    <text evidence="2">Belongs to the transpeptidase family.</text>
</comment>
<keyword evidence="3 4" id="KW-0472">Membrane</keyword>
<dbReference type="Pfam" id="PF00905">
    <property type="entry name" value="Transpeptidase"/>
    <property type="match status" value="1"/>
</dbReference>
<gene>
    <name evidence="6" type="ordered locus">Thebr_0829</name>
</gene>
<keyword evidence="6" id="KW-0328">Glycosyltransferase</keyword>
<dbReference type="SMART" id="SM00740">
    <property type="entry name" value="PASTA"/>
    <property type="match status" value="2"/>
</dbReference>
<dbReference type="Gene3D" id="3.90.1310.10">
    <property type="entry name" value="Penicillin-binding protein 2a (Domain 2)"/>
    <property type="match status" value="1"/>
</dbReference>
<evidence type="ECO:0000256" key="3">
    <source>
        <dbReference type="ARBA" id="ARBA00023136"/>
    </source>
</evidence>
<dbReference type="GO" id="GO:0008658">
    <property type="term" value="F:penicillin binding"/>
    <property type="evidence" value="ECO:0007669"/>
    <property type="project" value="InterPro"/>
</dbReference>
<feature type="domain" description="PASTA" evidence="5">
    <location>
        <begin position="567"/>
        <end position="627"/>
    </location>
</feature>
<dbReference type="InterPro" id="IPR005311">
    <property type="entry name" value="PBP_dimer"/>
</dbReference>
<dbReference type="PANTHER" id="PTHR30627">
    <property type="entry name" value="PEPTIDOGLYCAN D,D-TRANSPEPTIDASE"/>
    <property type="match status" value="1"/>
</dbReference>
<protein>
    <submittedName>
        <fullName evidence="6">Stage V sporulation protein D</fullName>
        <ecNumber evidence="6">2.4.1.129</ecNumber>
    </submittedName>
</protein>
<keyword evidence="6" id="KW-0808">Transferase</keyword>
<dbReference type="CDD" id="cd06576">
    <property type="entry name" value="PASTA_Pbp2x-like_1"/>
    <property type="match status" value="1"/>
</dbReference>
<dbReference type="GO" id="GO:0071555">
    <property type="term" value="P:cell wall organization"/>
    <property type="evidence" value="ECO:0007669"/>
    <property type="project" value="TreeGrafter"/>
</dbReference>
<accession>E8UR20</accession>
<organism evidence="6 7">
    <name type="scientific">Thermoanaerobacter brockii subsp. finnii (strain ATCC 43586 / DSM 3389 / AKO-1)</name>
    <name type="common">Thermoanaerobacter finnii</name>
    <dbReference type="NCBI Taxonomy" id="509193"/>
    <lineage>
        <taxon>Bacteria</taxon>
        <taxon>Bacillati</taxon>
        <taxon>Bacillota</taxon>
        <taxon>Clostridia</taxon>
        <taxon>Thermoanaerobacterales</taxon>
        <taxon>Thermoanaerobacteraceae</taxon>
        <taxon>Thermoanaerobacter</taxon>
    </lineage>
</organism>
<dbReference type="GO" id="GO:0016757">
    <property type="term" value="F:glycosyltransferase activity"/>
    <property type="evidence" value="ECO:0007669"/>
    <property type="project" value="UniProtKB-KW"/>
</dbReference>
<dbReference type="GO" id="GO:0005886">
    <property type="term" value="C:plasma membrane"/>
    <property type="evidence" value="ECO:0007669"/>
    <property type="project" value="TreeGrafter"/>
</dbReference>
<proteinExistence type="inferred from homology"/>
<dbReference type="Pfam" id="PF03717">
    <property type="entry name" value="PBP_dimer"/>
    <property type="match status" value="1"/>
</dbReference>
<dbReference type="HOGENOM" id="CLU_009289_6_0_9"/>
<reference evidence="6 7" key="1">
    <citation type="submission" date="2011-01" db="EMBL/GenBank/DDBJ databases">
        <title>Complete sequence of Thermoanaerobacter brockii finnii Ako-1.</title>
        <authorList>
            <consortium name="US DOE Joint Genome Institute"/>
            <person name="Lucas S."/>
            <person name="Copeland A."/>
            <person name="Lapidus A."/>
            <person name="Cheng J.-F."/>
            <person name="Goodwin L."/>
            <person name="Pitluck S."/>
            <person name="Chertkov O."/>
            <person name="Munk C."/>
            <person name="Detter J.C."/>
            <person name="Han C."/>
            <person name="Tapia R."/>
            <person name="Land M."/>
            <person name="Hauser L."/>
            <person name="Kyrpides N."/>
            <person name="Ivanova N."/>
            <person name="Mikhailova N."/>
            <person name="Pagani I."/>
            <person name="Hemme C.L."/>
            <person name="Woyke T."/>
        </authorList>
    </citation>
    <scope>NUCLEOTIDE SEQUENCE [LARGE SCALE GENOMIC DNA]</scope>
    <source>
        <strain evidence="7">ATCC 43586 / DSM 3389 / AKO-1</strain>
    </source>
</reference>
<evidence type="ECO:0000256" key="4">
    <source>
        <dbReference type="SAM" id="Phobius"/>
    </source>
</evidence>
<dbReference type="InterPro" id="IPR011927">
    <property type="entry name" value="SpoVD_pbp"/>
</dbReference>
<keyword evidence="4" id="KW-0812">Transmembrane</keyword>
<dbReference type="SUPFAM" id="SSF56519">
    <property type="entry name" value="Penicillin binding protein dimerisation domain"/>
    <property type="match status" value="1"/>
</dbReference>
<dbReference type="PANTHER" id="PTHR30627:SF1">
    <property type="entry name" value="PEPTIDOGLYCAN D,D-TRANSPEPTIDASE FTSI"/>
    <property type="match status" value="1"/>
</dbReference>
<dbReference type="SUPFAM" id="SSF54184">
    <property type="entry name" value="Penicillin-binding protein 2x (pbp-2x), c-terminal domain"/>
    <property type="match status" value="2"/>
</dbReference>
<evidence type="ECO:0000256" key="2">
    <source>
        <dbReference type="ARBA" id="ARBA00007171"/>
    </source>
</evidence>
<sequence>MYPTISVKRRILFLLFLSSIVVFGLILRLFWIQVVKSEDYQKMALPQWTLEVSVSGKRGNIFDRNGKVLAENISVNKISVIPKEIPDSQREAVAEALAQILNLDKGKVLQKISNKNLQEVLIAKQVDDEKVAEIRKLNIDGIIISEDMKRFYPNNTLASHVLGFTGIDNQGLDGVELAFDNFLRGIPGRIFTPMDAIGRKMDVGEEEYFEPLPGYNVVLTIDETIQHFAEKALNQAMVHSKPSKGAVAIVMDPKTGEILALANRPNFNPNNPFEGPQEEWYKVWRNKAISDSYEPGSVFKTITASAALEEKLVGLNEQFYCPGYTIVSGHRINCWATHGSENFVQGVQNSCNAVFVTLGQRLGVEKLYKYIHDFGFGQRTGILLPGEAPGLVLAESSVGPVELATNSFGQGIAVTPLQMITAVSAIANGGKLMQPLIVKSIVDSNGKVVKEFKPKVVRQVISEQTSSTMREILKSVVSEGTGKAGYIEGFDVAGKTGTTEKYMPGKYVASFIGFAPAEDPKVIVLVVIDEPNNPETHFGSQLAAPVVKSILEDTLRYLEVQPRGIEKPASVVVPDVRNMKLYEAENIILSNKLNFIIEGNGDTVFDQMPKPGAIVEENTQVILYLNAEKIQEVVVPDLTGKSVKEATEILNSLGLKIRIKGSGFAVNQSPKEGTILKKGETVEVEFRPKEK</sequence>
<keyword evidence="7" id="KW-1185">Reference proteome</keyword>
<dbReference type="Pfam" id="PF03793">
    <property type="entry name" value="PASTA"/>
    <property type="match status" value="2"/>
</dbReference>
<dbReference type="CDD" id="cd06575">
    <property type="entry name" value="PASTA_Pbp2x-like_2"/>
    <property type="match status" value="1"/>
</dbReference>
<keyword evidence="4" id="KW-1133">Transmembrane helix</keyword>
<dbReference type="RefSeq" id="WP_009052551.1">
    <property type="nucleotide sequence ID" value="NC_014964.1"/>
</dbReference>
<evidence type="ECO:0000256" key="1">
    <source>
        <dbReference type="ARBA" id="ARBA00004370"/>
    </source>
</evidence>
<evidence type="ECO:0000259" key="5">
    <source>
        <dbReference type="PROSITE" id="PS51178"/>
    </source>
</evidence>
<dbReference type="Proteomes" id="UP000002062">
    <property type="component" value="Chromosome"/>
</dbReference>
<dbReference type="KEGG" id="tbo:Thebr_0829"/>
<dbReference type="InterPro" id="IPR005543">
    <property type="entry name" value="PASTA_dom"/>
</dbReference>
<evidence type="ECO:0000313" key="6">
    <source>
        <dbReference type="EMBL" id="ADV79417.1"/>
    </source>
</evidence>
<comment type="subcellular location">
    <subcellularLocation>
        <location evidence="1">Membrane</location>
    </subcellularLocation>
</comment>
<dbReference type="InterPro" id="IPR036138">
    <property type="entry name" value="PBP_dimer_sf"/>
</dbReference>
<dbReference type="InterPro" id="IPR012338">
    <property type="entry name" value="Beta-lactam/transpept-like"/>
</dbReference>
<name>E8UR20_THEBF</name>